<proteinExistence type="predicted"/>
<name>K6V041_9ACTN</name>
<dbReference type="InterPro" id="IPR002560">
    <property type="entry name" value="Transposase_DDE"/>
</dbReference>
<organism evidence="3 4">
    <name type="scientific">Gordonia rhizosphera NBRC 16068</name>
    <dbReference type="NCBI Taxonomy" id="1108045"/>
    <lineage>
        <taxon>Bacteria</taxon>
        <taxon>Bacillati</taxon>
        <taxon>Actinomycetota</taxon>
        <taxon>Actinomycetes</taxon>
        <taxon>Mycobacteriales</taxon>
        <taxon>Gordoniaceae</taxon>
        <taxon>Gordonia</taxon>
    </lineage>
</organism>
<feature type="region of interest" description="Disordered" evidence="1">
    <location>
        <begin position="248"/>
        <end position="269"/>
    </location>
</feature>
<evidence type="ECO:0000259" key="2">
    <source>
        <dbReference type="Pfam" id="PF01610"/>
    </source>
</evidence>
<dbReference type="PANTHER" id="PTHR33498">
    <property type="entry name" value="TRANSPOSASE FOR INSERTION SEQUENCE ELEMENT IS1557"/>
    <property type="match status" value="1"/>
</dbReference>
<dbReference type="Pfam" id="PF01610">
    <property type="entry name" value="DDE_Tnp_ISL3"/>
    <property type="match status" value="1"/>
</dbReference>
<dbReference type="RefSeq" id="WP_006331121.1">
    <property type="nucleotide sequence ID" value="NZ_BAHC01000053.1"/>
</dbReference>
<dbReference type="STRING" id="1108045.GORHZ_053_00310"/>
<dbReference type="EMBL" id="BAHC01000053">
    <property type="protein sequence ID" value="GAB89178.1"/>
    <property type="molecule type" value="Genomic_DNA"/>
</dbReference>
<dbReference type="eggNOG" id="COG3464">
    <property type="taxonomic scope" value="Bacteria"/>
</dbReference>
<accession>K6V041</accession>
<reference evidence="3 4" key="1">
    <citation type="submission" date="2012-08" db="EMBL/GenBank/DDBJ databases">
        <title>Whole genome shotgun sequence of Gordonia rhizosphera NBRC 16068.</title>
        <authorList>
            <person name="Takarada H."/>
            <person name="Isaki S."/>
            <person name="Hosoyama A."/>
            <person name="Tsuchikane K."/>
            <person name="Katsumata H."/>
            <person name="Baba S."/>
            <person name="Ohji S."/>
            <person name="Yamazaki S."/>
            <person name="Fujita N."/>
        </authorList>
    </citation>
    <scope>NUCLEOTIDE SEQUENCE [LARGE SCALE GENOMIC DNA]</scope>
    <source>
        <strain evidence="3 4">NBRC 16068</strain>
    </source>
</reference>
<dbReference type="InterPro" id="IPR047951">
    <property type="entry name" value="Transpos_ISL3"/>
</dbReference>
<dbReference type="PANTHER" id="PTHR33498:SF1">
    <property type="entry name" value="TRANSPOSASE FOR INSERTION SEQUENCE ELEMENT IS1557"/>
    <property type="match status" value="1"/>
</dbReference>
<gene>
    <name evidence="3" type="ORF">GORHZ_053_00310</name>
</gene>
<protein>
    <submittedName>
        <fullName evidence="3">Putative transposase</fullName>
    </submittedName>
</protein>
<evidence type="ECO:0000313" key="4">
    <source>
        <dbReference type="Proteomes" id="UP000008363"/>
    </source>
</evidence>
<dbReference type="AlphaFoldDB" id="K6V041"/>
<sequence length="288" mass="32813">MRRIGIDEIAYRKGHRYRTVVVDHDTGRLAWAGEGGNKESLQRFFDELGDTRTQQLTHISADGATWIEAVLTERAPHTYRCMDGCHVIQWANRALDRCRSRLRGTVAGLSDTDRKHLRWALLKNPEDLTDNQRLVRETLVADVNNDLAVAYQLKEGLRHLYWRTYRDPERALNTWIRRAHSSGIPETISLATSVENHKIQIINAINCDMSNALAEATNTHLRALTKRSYGFHSADALIAMAPLTRGGVRPALPHQQTRPIKGSGGRTGVRTQWQKRSDYVALQRFCQR</sequence>
<feature type="domain" description="Transposase IS204/IS1001/IS1096/IS1165 DDE" evidence="2">
    <location>
        <begin position="4"/>
        <end position="240"/>
    </location>
</feature>
<dbReference type="Proteomes" id="UP000008363">
    <property type="component" value="Unassembled WGS sequence"/>
</dbReference>
<comment type="caution">
    <text evidence="3">The sequence shown here is derived from an EMBL/GenBank/DDBJ whole genome shotgun (WGS) entry which is preliminary data.</text>
</comment>
<evidence type="ECO:0000313" key="3">
    <source>
        <dbReference type="EMBL" id="GAB89178.1"/>
    </source>
</evidence>
<evidence type="ECO:0000256" key="1">
    <source>
        <dbReference type="SAM" id="MobiDB-lite"/>
    </source>
</evidence>
<keyword evidence="4" id="KW-1185">Reference proteome</keyword>